<dbReference type="EMBL" id="BRYB01002405">
    <property type="protein sequence ID" value="GMI19091.1"/>
    <property type="molecule type" value="Genomic_DNA"/>
</dbReference>
<comment type="caution">
    <text evidence="3">The sequence shown here is derived from an EMBL/GenBank/DDBJ whole genome shotgun (WGS) entry which is preliminary data.</text>
</comment>
<feature type="region of interest" description="Disordered" evidence="2">
    <location>
        <begin position="25"/>
        <end position="110"/>
    </location>
</feature>
<gene>
    <name evidence="3" type="ORF">TeGR_g15246</name>
</gene>
<evidence type="ECO:0000256" key="2">
    <source>
        <dbReference type="SAM" id="MobiDB-lite"/>
    </source>
</evidence>
<name>A0ABQ6M403_9STRA</name>
<evidence type="ECO:0008006" key="5">
    <source>
        <dbReference type="Google" id="ProtNLM"/>
    </source>
</evidence>
<evidence type="ECO:0000313" key="4">
    <source>
        <dbReference type="Proteomes" id="UP001165060"/>
    </source>
</evidence>
<feature type="compositionally biased region" description="Acidic residues" evidence="2">
    <location>
        <begin position="769"/>
        <end position="789"/>
    </location>
</feature>
<keyword evidence="4" id="KW-1185">Reference proteome</keyword>
<feature type="compositionally biased region" description="Low complexity" evidence="2">
    <location>
        <begin position="54"/>
        <end position="66"/>
    </location>
</feature>
<dbReference type="PANTHER" id="PTHR18950">
    <property type="entry name" value="PROGESTERONE-INDUCED BLOCKING FACTOR 1"/>
    <property type="match status" value="1"/>
</dbReference>
<evidence type="ECO:0000256" key="1">
    <source>
        <dbReference type="SAM" id="Coils"/>
    </source>
</evidence>
<keyword evidence="1" id="KW-0175">Coiled coil</keyword>
<feature type="coiled-coil region" evidence="1">
    <location>
        <begin position="407"/>
        <end position="521"/>
    </location>
</feature>
<feature type="compositionally biased region" description="Low complexity" evidence="2">
    <location>
        <begin position="31"/>
        <end position="44"/>
    </location>
</feature>
<dbReference type="Proteomes" id="UP001165060">
    <property type="component" value="Unassembled WGS sequence"/>
</dbReference>
<sequence length="812" mass="89646">MSASQLQGLKSSLGLSSVALTDSDLKRLSDSSDTYSSDSASDSSTLKEDTLKEASAAPSPGRSPGRSPRKQRARADLSDSVPSPLDASSSSLESGSGLGSGLLNSSSDSDTVRLSLPGSFDDTLNFDSINLNFMGRQQAFPGELEHAQAARGDGGHGMGGPGMGGPTTQKLLDRISDLEAGITRTRLRHDDELSAVRRRADEERDRAKVEGGERERELQLMQGRLADRKENFRDLAISDALAKELEALPESQLTLKEFVCLATHRALHRYKADLGSVRLKAAETEARLQEAADEAEKNGRELARARKAADAREEEARMDLQASEERLKGLESKVRDFQRTVTDLREKGRKYDEVLARAKAAEGKYDDLRALAESQASALNSAADTEKKVVQKSIDNERQLQLLAMDKSFLQKELEMTVGRAERAEREAVRGEELMREAVVKRDEALMQLAEARHETRRQYEEKLEKELGRLRAEQAREIGEIRSGGNAIWERENAMLKEARAEALKECSAARGELAELRGEHDGLVLAHARDRADLEGQVVEMRGEAKMKGFEAAKMGASLEEMKLRLKEAELGAEHLRQQLGVHQTEFVKLREEAKGVEDGLRGVIKAKDEQLEVYLQAEIQFEATIDSGENPGAIAALSAPRRRVQHAVALARRCVDIEKERVRLEGEVGRLEGELGEERKQGEEMKRDLERVRQPAKYMVEGMAEKERRIAELVGRETELEEEVAALREELEKVIERRETLGAAVEMLGELGVGGGIGGVAVGGELEFEDDEEFEDPADESDGEEDISVHLNRLATPKQKYHSGEAGSK</sequence>
<accession>A0ABQ6M403</accession>
<dbReference type="PANTHER" id="PTHR18950:SF0">
    <property type="entry name" value="PROGESTERONE IMMUNOMODULATORY BINDING FACTOR 1"/>
    <property type="match status" value="1"/>
</dbReference>
<proteinExistence type="predicted"/>
<feature type="coiled-coil region" evidence="1">
    <location>
        <begin position="274"/>
        <end position="371"/>
    </location>
</feature>
<organism evidence="3 4">
    <name type="scientific">Tetraparma gracilis</name>
    <dbReference type="NCBI Taxonomy" id="2962635"/>
    <lineage>
        <taxon>Eukaryota</taxon>
        <taxon>Sar</taxon>
        <taxon>Stramenopiles</taxon>
        <taxon>Ochrophyta</taxon>
        <taxon>Bolidophyceae</taxon>
        <taxon>Parmales</taxon>
        <taxon>Triparmaceae</taxon>
        <taxon>Tetraparma</taxon>
    </lineage>
</organism>
<reference evidence="3 4" key="1">
    <citation type="journal article" date="2023" name="Commun. Biol.">
        <title>Genome analysis of Parmales, the sister group of diatoms, reveals the evolutionary specialization of diatoms from phago-mixotrophs to photoautotrophs.</title>
        <authorList>
            <person name="Ban H."/>
            <person name="Sato S."/>
            <person name="Yoshikawa S."/>
            <person name="Yamada K."/>
            <person name="Nakamura Y."/>
            <person name="Ichinomiya M."/>
            <person name="Sato N."/>
            <person name="Blanc-Mathieu R."/>
            <person name="Endo H."/>
            <person name="Kuwata A."/>
            <person name="Ogata H."/>
        </authorList>
    </citation>
    <scope>NUCLEOTIDE SEQUENCE [LARGE SCALE GENOMIC DNA]</scope>
</reference>
<feature type="coiled-coil region" evidence="1">
    <location>
        <begin position="561"/>
        <end position="595"/>
    </location>
</feature>
<protein>
    <recommendedName>
        <fullName evidence="5">UVR domain-containing protein</fullName>
    </recommendedName>
</protein>
<feature type="region of interest" description="Disordered" evidence="2">
    <location>
        <begin position="768"/>
        <end position="812"/>
    </location>
</feature>
<dbReference type="InterPro" id="IPR026205">
    <property type="entry name" value="PIBF1"/>
</dbReference>
<feature type="coiled-coil region" evidence="1">
    <location>
        <begin position="657"/>
        <end position="747"/>
    </location>
</feature>
<feature type="compositionally biased region" description="Low complexity" evidence="2">
    <location>
        <begin position="78"/>
        <end position="109"/>
    </location>
</feature>
<evidence type="ECO:0000313" key="3">
    <source>
        <dbReference type="EMBL" id="GMI19091.1"/>
    </source>
</evidence>